<name>A0A0W0YBC0_9GAMM</name>
<protein>
    <submittedName>
        <fullName evidence="4">Guanine deaminase</fullName>
        <ecNumber evidence="4">3.5.4.3</ecNumber>
    </submittedName>
</protein>
<evidence type="ECO:0000256" key="2">
    <source>
        <dbReference type="ARBA" id="ARBA00022833"/>
    </source>
</evidence>
<evidence type="ECO:0000259" key="3">
    <source>
        <dbReference type="PROSITE" id="PS51747"/>
    </source>
</evidence>
<dbReference type="GO" id="GO:0006152">
    <property type="term" value="P:purine nucleoside catabolic process"/>
    <property type="evidence" value="ECO:0007669"/>
    <property type="project" value="TreeGrafter"/>
</dbReference>
<sequence>MTNFIKRTIELATENVKKGGRPFACIITKNNVIVAEGTNQVAQTKDPTAHAEIVAIREATSKLKTEHLTDCEFFILAHPCPMCLAAMYYCSPLKVTFITTRDEYKKYYEDHRKYFTLDNFYGEFAKSWHERTMPMEHRSDPEGIEVYKLWQKMNPSSNAKC</sequence>
<dbReference type="InterPro" id="IPR016192">
    <property type="entry name" value="APOBEC/CMP_deaminase_Zn-bd"/>
</dbReference>
<evidence type="ECO:0000313" key="5">
    <source>
        <dbReference type="Proteomes" id="UP000054621"/>
    </source>
</evidence>
<dbReference type="PANTHER" id="PTHR11079:SF161">
    <property type="entry name" value="CMP_DCMP-TYPE DEAMINASE DOMAIN-CONTAINING PROTEIN"/>
    <property type="match status" value="1"/>
</dbReference>
<dbReference type="GO" id="GO:0047974">
    <property type="term" value="F:guanosine deaminase activity"/>
    <property type="evidence" value="ECO:0007669"/>
    <property type="project" value="TreeGrafter"/>
</dbReference>
<dbReference type="Pfam" id="PF00383">
    <property type="entry name" value="dCMP_cyt_deam_1"/>
    <property type="match status" value="1"/>
</dbReference>
<keyword evidence="2" id="KW-0862">Zinc</keyword>
<keyword evidence="1" id="KW-0479">Metal-binding</keyword>
<dbReference type="PROSITE" id="PS00903">
    <property type="entry name" value="CYT_DCMP_DEAMINASES_1"/>
    <property type="match status" value="1"/>
</dbReference>
<evidence type="ECO:0000256" key="1">
    <source>
        <dbReference type="ARBA" id="ARBA00022723"/>
    </source>
</evidence>
<dbReference type="PATRIC" id="fig|28087.4.peg.3170"/>
<dbReference type="RefSeq" id="WP_027271431.1">
    <property type="nucleotide sequence ID" value="NZ_CAAAJE010000017.1"/>
</dbReference>
<dbReference type="GO" id="GO:0008892">
    <property type="term" value="F:guanine deaminase activity"/>
    <property type="evidence" value="ECO:0007669"/>
    <property type="project" value="UniProtKB-EC"/>
</dbReference>
<dbReference type="eggNOG" id="COG0590">
    <property type="taxonomic scope" value="Bacteria"/>
</dbReference>
<dbReference type="Proteomes" id="UP000054621">
    <property type="component" value="Unassembled WGS sequence"/>
</dbReference>
<feature type="domain" description="CMP/dCMP-type deaminase" evidence="3">
    <location>
        <begin position="1"/>
        <end position="128"/>
    </location>
</feature>
<dbReference type="AlphaFoldDB" id="A0A0W0YBC0"/>
<dbReference type="InterPro" id="IPR002125">
    <property type="entry name" value="CMP_dCMP_dom"/>
</dbReference>
<accession>A0A0W0YBC0</accession>
<dbReference type="EC" id="3.5.4.3" evidence="4"/>
<comment type="caution">
    <text evidence="4">The sequence shown here is derived from an EMBL/GenBank/DDBJ whole genome shotgun (WGS) entry which is preliminary data.</text>
</comment>
<organism evidence="4 5">
    <name type="scientific">Legionella sainthelensi</name>
    <dbReference type="NCBI Taxonomy" id="28087"/>
    <lineage>
        <taxon>Bacteria</taxon>
        <taxon>Pseudomonadati</taxon>
        <taxon>Pseudomonadota</taxon>
        <taxon>Gammaproteobacteria</taxon>
        <taxon>Legionellales</taxon>
        <taxon>Legionellaceae</taxon>
        <taxon>Legionella</taxon>
    </lineage>
</organism>
<evidence type="ECO:0000313" key="4">
    <source>
        <dbReference type="EMBL" id="KTD54128.1"/>
    </source>
</evidence>
<dbReference type="PROSITE" id="PS51747">
    <property type="entry name" value="CYT_DCMP_DEAMINASES_2"/>
    <property type="match status" value="1"/>
</dbReference>
<dbReference type="Gene3D" id="3.40.140.10">
    <property type="entry name" value="Cytidine Deaminase, domain 2"/>
    <property type="match status" value="1"/>
</dbReference>
<dbReference type="CDD" id="cd01285">
    <property type="entry name" value="nucleoside_deaminase"/>
    <property type="match status" value="1"/>
</dbReference>
<keyword evidence="4" id="KW-0378">Hydrolase</keyword>
<dbReference type="GO" id="GO:0008270">
    <property type="term" value="F:zinc ion binding"/>
    <property type="evidence" value="ECO:0007669"/>
    <property type="project" value="InterPro"/>
</dbReference>
<dbReference type="STRING" id="28087.Lsai_2950"/>
<proteinExistence type="predicted"/>
<dbReference type="InterPro" id="IPR016193">
    <property type="entry name" value="Cytidine_deaminase-like"/>
</dbReference>
<dbReference type="PANTHER" id="PTHR11079">
    <property type="entry name" value="CYTOSINE DEAMINASE FAMILY MEMBER"/>
    <property type="match status" value="1"/>
</dbReference>
<dbReference type="EMBL" id="LNYV01000037">
    <property type="protein sequence ID" value="KTD54128.1"/>
    <property type="molecule type" value="Genomic_DNA"/>
</dbReference>
<reference evidence="4 5" key="1">
    <citation type="submission" date="2015-11" db="EMBL/GenBank/DDBJ databases">
        <title>Genomic analysis of 38 Legionella species identifies large and diverse effector repertoires.</title>
        <authorList>
            <person name="Burstein D."/>
            <person name="Amaro F."/>
            <person name="Zusman T."/>
            <person name="Lifshitz Z."/>
            <person name="Cohen O."/>
            <person name="Gilbert J.A."/>
            <person name="Pupko T."/>
            <person name="Shuman H.A."/>
            <person name="Segal G."/>
        </authorList>
    </citation>
    <scope>NUCLEOTIDE SEQUENCE [LARGE SCALE GENOMIC DNA]</scope>
    <source>
        <strain evidence="4 5">Mt.St.Helens-4</strain>
    </source>
</reference>
<dbReference type="OrthoDB" id="9802676at2"/>
<gene>
    <name evidence="4" type="ORF">Lsai_2950</name>
</gene>
<dbReference type="SUPFAM" id="SSF53927">
    <property type="entry name" value="Cytidine deaminase-like"/>
    <property type="match status" value="1"/>
</dbReference>